<evidence type="ECO:0000256" key="3">
    <source>
        <dbReference type="ARBA" id="ARBA00022833"/>
    </source>
</evidence>
<sequence length="145" mass="15736">MSHTLTGACLCRNITYRIDLPESEPIPKVVLCHCTSCKRYTGSGFSANIVVPSTALKYTTGTPKLYLDSSDRGPQVRREFCGDCGTPLSSQPGDAPQVIIMKSGTLDDEDRARCGQLGLEIFNKSRDGWLEGMTDGDVQKLEGGM</sequence>
<dbReference type="Proteomes" id="UP001194746">
    <property type="component" value="Unassembled WGS sequence"/>
</dbReference>
<protein>
    <recommendedName>
        <fullName evidence="5">CENP-V/GFA domain-containing protein</fullName>
    </recommendedName>
</protein>
<keyword evidence="7" id="KW-1185">Reference proteome</keyword>
<dbReference type="InterPro" id="IPR011057">
    <property type="entry name" value="Mss4-like_sf"/>
</dbReference>
<dbReference type="Pfam" id="PF04828">
    <property type="entry name" value="GFA"/>
    <property type="match status" value="1"/>
</dbReference>
<feature type="domain" description="CENP-V/GFA" evidence="5">
    <location>
        <begin position="5"/>
        <end position="123"/>
    </location>
</feature>
<dbReference type="AlphaFoldDB" id="A0AAD4GPT5"/>
<evidence type="ECO:0000313" key="7">
    <source>
        <dbReference type="Proteomes" id="UP001194746"/>
    </source>
</evidence>
<comment type="caution">
    <text evidence="6">The sequence shown here is derived from an EMBL/GenBank/DDBJ whole genome shotgun (WGS) entry which is preliminary data.</text>
</comment>
<accession>A0AAD4GPT5</accession>
<gene>
    <name evidence="6" type="ORF">FE257_001302</name>
</gene>
<dbReference type="GO" id="GO:0016846">
    <property type="term" value="F:carbon-sulfur lyase activity"/>
    <property type="evidence" value="ECO:0007669"/>
    <property type="project" value="InterPro"/>
</dbReference>
<evidence type="ECO:0000256" key="2">
    <source>
        <dbReference type="ARBA" id="ARBA00022723"/>
    </source>
</evidence>
<name>A0AAD4GPT5_ASPNN</name>
<evidence type="ECO:0000256" key="4">
    <source>
        <dbReference type="ARBA" id="ARBA00023239"/>
    </source>
</evidence>
<evidence type="ECO:0000256" key="1">
    <source>
        <dbReference type="ARBA" id="ARBA00005495"/>
    </source>
</evidence>
<dbReference type="SUPFAM" id="SSF51316">
    <property type="entry name" value="Mss4-like"/>
    <property type="match status" value="1"/>
</dbReference>
<proteinExistence type="inferred from homology"/>
<dbReference type="GO" id="GO:0046872">
    <property type="term" value="F:metal ion binding"/>
    <property type="evidence" value="ECO:0007669"/>
    <property type="project" value="UniProtKB-KW"/>
</dbReference>
<reference evidence="6" key="1">
    <citation type="journal article" date="2019" name="Beilstein J. Org. Chem.">
        <title>Nanangenines: drimane sesquiterpenoids as the dominant metabolite cohort of a novel Australian fungus, Aspergillus nanangensis.</title>
        <authorList>
            <person name="Lacey H.J."/>
            <person name="Gilchrist C.L.M."/>
            <person name="Crombie A."/>
            <person name="Kalaitzis J.A."/>
            <person name="Vuong D."/>
            <person name="Rutledge P.J."/>
            <person name="Turner P."/>
            <person name="Pitt J.I."/>
            <person name="Lacey E."/>
            <person name="Chooi Y.H."/>
            <person name="Piggott A.M."/>
        </authorList>
    </citation>
    <scope>NUCLEOTIDE SEQUENCE</scope>
    <source>
        <strain evidence="6">MST-FP2251</strain>
    </source>
</reference>
<keyword evidence="3" id="KW-0862">Zinc</keyword>
<dbReference type="EMBL" id="VCAU01000113">
    <property type="protein sequence ID" value="KAF9884740.1"/>
    <property type="molecule type" value="Genomic_DNA"/>
</dbReference>
<dbReference type="InterPro" id="IPR006913">
    <property type="entry name" value="CENP-V/GFA"/>
</dbReference>
<evidence type="ECO:0000313" key="6">
    <source>
        <dbReference type="EMBL" id="KAF9884740.1"/>
    </source>
</evidence>
<organism evidence="6 7">
    <name type="scientific">Aspergillus nanangensis</name>
    <dbReference type="NCBI Taxonomy" id="2582783"/>
    <lineage>
        <taxon>Eukaryota</taxon>
        <taxon>Fungi</taxon>
        <taxon>Dikarya</taxon>
        <taxon>Ascomycota</taxon>
        <taxon>Pezizomycotina</taxon>
        <taxon>Eurotiomycetes</taxon>
        <taxon>Eurotiomycetidae</taxon>
        <taxon>Eurotiales</taxon>
        <taxon>Aspergillaceae</taxon>
        <taxon>Aspergillus</taxon>
        <taxon>Aspergillus subgen. Circumdati</taxon>
    </lineage>
</organism>
<dbReference type="PROSITE" id="PS51891">
    <property type="entry name" value="CENP_V_GFA"/>
    <property type="match status" value="1"/>
</dbReference>
<keyword evidence="4" id="KW-0456">Lyase</keyword>
<comment type="similarity">
    <text evidence="1">Belongs to the Gfa family.</text>
</comment>
<dbReference type="PANTHER" id="PTHR33337:SF36">
    <property type="entry name" value="DUF636 DOMAIN PROTEIN (AFU_ORTHOLOGUE AFUA_3G01340)"/>
    <property type="match status" value="1"/>
</dbReference>
<keyword evidence="2" id="KW-0479">Metal-binding</keyword>
<reference evidence="6" key="2">
    <citation type="submission" date="2020-02" db="EMBL/GenBank/DDBJ databases">
        <authorList>
            <person name="Gilchrist C.L.M."/>
            <person name="Chooi Y.-H."/>
        </authorList>
    </citation>
    <scope>NUCLEOTIDE SEQUENCE</scope>
    <source>
        <strain evidence="6">MST-FP2251</strain>
    </source>
</reference>
<evidence type="ECO:0000259" key="5">
    <source>
        <dbReference type="PROSITE" id="PS51891"/>
    </source>
</evidence>
<dbReference type="Gene3D" id="3.90.1590.10">
    <property type="entry name" value="glutathione-dependent formaldehyde- activating enzyme (gfa)"/>
    <property type="match status" value="1"/>
</dbReference>
<dbReference type="PANTHER" id="PTHR33337">
    <property type="entry name" value="GFA DOMAIN-CONTAINING PROTEIN"/>
    <property type="match status" value="1"/>
</dbReference>